<keyword evidence="1" id="KW-0732">Signal</keyword>
<feature type="chain" id="PRO_5022204196" evidence="1">
    <location>
        <begin position="23"/>
        <end position="281"/>
    </location>
</feature>
<dbReference type="Proteomes" id="UP000318669">
    <property type="component" value="Unassembled WGS sequence"/>
</dbReference>
<name>A0A553BF59_9FLAO</name>
<dbReference type="Pfam" id="PF03372">
    <property type="entry name" value="Exo_endo_phos"/>
    <property type="match status" value="1"/>
</dbReference>
<keyword evidence="4" id="KW-0255">Endonuclease</keyword>
<gene>
    <name evidence="4" type="ORF">FNW11_13850</name>
    <name evidence="3" type="ORF">FNW12_14760</name>
</gene>
<dbReference type="PANTHER" id="PTHR12121:SF36">
    <property type="entry name" value="ENDONUCLEASE_EXONUCLEASE_PHOSPHATASE DOMAIN-CONTAINING PROTEIN"/>
    <property type="match status" value="1"/>
</dbReference>
<evidence type="ECO:0000313" key="6">
    <source>
        <dbReference type="Proteomes" id="UP000318669"/>
    </source>
</evidence>
<evidence type="ECO:0000313" key="3">
    <source>
        <dbReference type="EMBL" id="TRX03856.1"/>
    </source>
</evidence>
<dbReference type="SUPFAM" id="SSF56219">
    <property type="entry name" value="DNase I-like"/>
    <property type="match status" value="1"/>
</dbReference>
<keyword evidence="4" id="KW-0269">Exonuclease</keyword>
<dbReference type="AlphaFoldDB" id="A0A553BF59"/>
<feature type="signal peptide" evidence="1">
    <location>
        <begin position="1"/>
        <end position="22"/>
    </location>
</feature>
<proteinExistence type="predicted"/>
<dbReference type="InterPro" id="IPR036691">
    <property type="entry name" value="Endo/exonu/phosph_ase_sf"/>
</dbReference>
<protein>
    <submittedName>
        <fullName evidence="4">Endonuclease/exonuclease/phosphatase family protein</fullName>
    </submittedName>
</protein>
<sequence length="281" mass="32562">MKQSKKIISSIILILMAMFSNAQSLKVMTYNIRLDVASDGENDWSHRKDYFASQVQFYEPDIFGVQEARPNQVIDIVTSLLQYNNVGIGRDGIGQGESSTIFYKKERFRVKESNTFWLSETPYIISKGWDAAYNRVCTYALFRDLKTKKMFWVFNTHLDHIGVEARTKGIQLILSKIKELNTKNYPVIFMGDLNSEPDEERIIALKKVMDDTREVSQEKAFGPSGTFNNFKHNEPVTKLIDYIFISKNSIFKVKKYAILSDSKDLRYPSDHLPVYVEINFK</sequence>
<evidence type="ECO:0000313" key="5">
    <source>
        <dbReference type="Proteomes" id="UP000318528"/>
    </source>
</evidence>
<dbReference type="RefSeq" id="WP_143388492.1">
    <property type="nucleotide sequence ID" value="NZ_VJZL01000030.1"/>
</dbReference>
<dbReference type="OrthoDB" id="9793162at2"/>
<dbReference type="PANTHER" id="PTHR12121">
    <property type="entry name" value="CARBON CATABOLITE REPRESSOR PROTEIN 4"/>
    <property type="match status" value="1"/>
</dbReference>
<dbReference type="InterPro" id="IPR005135">
    <property type="entry name" value="Endo/exonuclease/phosphatase"/>
</dbReference>
<dbReference type="InterPro" id="IPR050410">
    <property type="entry name" value="CCR4/nocturin_mRNA_transcr"/>
</dbReference>
<organism evidence="4 6">
    <name type="scientific">Flavobacterium gawalongense</name>
    <dbReference type="NCBI Taxonomy" id="2594432"/>
    <lineage>
        <taxon>Bacteria</taxon>
        <taxon>Pseudomonadati</taxon>
        <taxon>Bacteroidota</taxon>
        <taxon>Flavobacteriia</taxon>
        <taxon>Flavobacteriales</taxon>
        <taxon>Flavobacteriaceae</taxon>
        <taxon>Flavobacterium</taxon>
    </lineage>
</organism>
<keyword evidence="4" id="KW-0378">Hydrolase</keyword>
<dbReference type="GO" id="GO:0000175">
    <property type="term" value="F:3'-5'-RNA exonuclease activity"/>
    <property type="evidence" value="ECO:0007669"/>
    <property type="project" value="TreeGrafter"/>
</dbReference>
<evidence type="ECO:0000313" key="4">
    <source>
        <dbReference type="EMBL" id="TRX06883.1"/>
    </source>
</evidence>
<keyword evidence="4" id="KW-0540">Nuclease</keyword>
<dbReference type="GO" id="GO:0004519">
    <property type="term" value="F:endonuclease activity"/>
    <property type="evidence" value="ECO:0007669"/>
    <property type="project" value="UniProtKB-KW"/>
</dbReference>
<dbReference type="Gene3D" id="3.60.10.10">
    <property type="entry name" value="Endonuclease/exonuclease/phosphatase"/>
    <property type="match status" value="1"/>
</dbReference>
<keyword evidence="5" id="KW-1185">Reference proteome</keyword>
<dbReference type="EMBL" id="VJZN01000031">
    <property type="protein sequence ID" value="TRX03856.1"/>
    <property type="molecule type" value="Genomic_DNA"/>
</dbReference>
<reference evidence="5 6" key="1">
    <citation type="submission" date="2019-07" db="EMBL/GenBank/DDBJ databases">
        <title>Novel species of Flavobacterium.</title>
        <authorList>
            <person name="Liu Q."/>
            <person name="Xin Y.-H."/>
        </authorList>
    </citation>
    <scope>NUCLEOTIDE SEQUENCE [LARGE SCALE GENOMIC DNA]</scope>
    <source>
        <strain evidence="3 5">GSP39</strain>
        <strain evidence="4 6">GSR22</strain>
    </source>
</reference>
<dbReference type="EMBL" id="VJZL01000030">
    <property type="protein sequence ID" value="TRX06883.1"/>
    <property type="molecule type" value="Genomic_DNA"/>
</dbReference>
<dbReference type="Proteomes" id="UP000318528">
    <property type="component" value="Unassembled WGS sequence"/>
</dbReference>
<evidence type="ECO:0000256" key="1">
    <source>
        <dbReference type="SAM" id="SignalP"/>
    </source>
</evidence>
<dbReference type="CDD" id="cd09083">
    <property type="entry name" value="EEP-1"/>
    <property type="match status" value="1"/>
</dbReference>
<comment type="caution">
    <text evidence="4">The sequence shown here is derived from an EMBL/GenBank/DDBJ whole genome shotgun (WGS) entry which is preliminary data.</text>
</comment>
<evidence type="ECO:0000259" key="2">
    <source>
        <dbReference type="Pfam" id="PF03372"/>
    </source>
</evidence>
<accession>A0A553BF59</accession>
<feature type="domain" description="Endonuclease/exonuclease/phosphatase" evidence="2">
    <location>
        <begin position="28"/>
        <end position="271"/>
    </location>
</feature>